<feature type="domain" description="HTH lysR-type" evidence="6">
    <location>
        <begin position="2"/>
        <end position="59"/>
    </location>
</feature>
<keyword evidence="5" id="KW-0472">Membrane</keyword>
<dbReference type="PANTHER" id="PTHR30126:SF77">
    <property type="entry name" value="TRANSCRIPTIONAL REGULATORY PROTEIN"/>
    <property type="match status" value="1"/>
</dbReference>
<protein>
    <submittedName>
        <fullName evidence="7">LysR family transcriptional regulator</fullName>
    </submittedName>
</protein>
<dbReference type="SUPFAM" id="SSF46785">
    <property type="entry name" value="Winged helix' DNA-binding domain"/>
    <property type="match status" value="1"/>
</dbReference>
<sequence length="296" mass="33182">MLTFKQIEALYWAVKLGTFSAAADKLHTTQSAITKRIQELENKFDIVLFDRSGHKAALVGKGHEIFAIAEKMLADRDQLVARLEGHNVLTGTLRFGITEIMAMTWLPSLIRSLRSRYPNVDLEPRIDMAGELQKQLLSGEIDLAFLNHKFLDGHLVSQPLRELEFAWMGCPDQLDPDAVYTPAQLAKMPLLRQSQESALNTVYDEWLSPHVAQKNLFTINSLIAMAGLAAAGFGVCCLPRDYFSDMVRQRRLVVLRTTVPAPSTLYCAAYRREAGSIFYENVARLAKDCCDFSKAA</sequence>
<evidence type="ECO:0000313" key="7">
    <source>
        <dbReference type="EMBL" id="NYT48752.1"/>
    </source>
</evidence>
<dbReference type="Pfam" id="PF00126">
    <property type="entry name" value="HTH_1"/>
    <property type="match status" value="1"/>
</dbReference>
<dbReference type="PANTHER" id="PTHR30126">
    <property type="entry name" value="HTH-TYPE TRANSCRIPTIONAL REGULATOR"/>
    <property type="match status" value="1"/>
</dbReference>
<evidence type="ECO:0000256" key="3">
    <source>
        <dbReference type="ARBA" id="ARBA00023125"/>
    </source>
</evidence>
<dbReference type="GO" id="GO:0000976">
    <property type="term" value="F:transcription cis-regulatory region binding"/>
    <property type="evidence" value="ECO:0007669"/>
    <property type="project" value="TreeGrafter"/>
</dbReference>
<dbReference type="Pfam" id="PF03466">
    <property type="entry name" value="LysR_substrate"/>
    <property type="match status" value="1"/>
</dbReference>
<gene>
    <name evidence="7" type="ORF">H0A72_05465</name>
</gene>
<evidence type="ECO:0000256" key="2">
    <source>
        <dbReference type="ARBA" id="ARBA00023015"/>
    </source>
</evidence>
<comment type="caution">
    <text evidence="7">The sequence shown here is derived from an EMBL/GenBank/DDBJ whole genome shotgun (WGS) entry which is preliminary data.</text>
</comment>
<dbReference type="Proteomes" id="UP000559809">
    <property type="component" value="Unassembled WGS sequence"/>
</dbReference>
<dbReference type="RefSeq" id="WP_180154069.1">
    <property type="nucleotide sequence ID" value="NZ_JACCEM010000003.1"/>
</dbReference>
<dbReference type="InterPro" id="IPR000847">
    <property type="entry name" value="LysR_HTH_N"/>
</dbReference>
<dbReference type="GO" id="GO:0003700">
    <property type="term" value="F:DNA-binding transcription factor activity"/>
    <property type="evidence" value="ECO:0007669"/>
    <property type="project" value="InterPro"/>
</dbReference>
<organism evidence="7 8">
    <name type="scientific">Parapusillimonas granuli</name>
    <dbReference type="NCBI Taxonomy" id="380911"/>
    <lineage>
        <taxon>Bacteria</taxon>
        <taxon>Pseudomonadati</taxon>
        <taxon>Pseudomonadota</taxon>
        <taxon>Betaproteobacteria</taxon>
        <taxon>Burkholderiales</taxon>
        <taxon>Alcaligenaceae</taxon>
        <taxon>Parapusillimonas</taxon>
    </lineage>
</organism>
<keyword evidence="5" id="KW-0812">Transmembrane</keyword>
<keyword evidence="2" id="KW-0805">Transcription regulation</keyword>
<evidence type="ECO:0000256" key="1">
    <source>
        <dbReference type="ARBA" id="ARBA00009437"/>
    </source>
</evidence>
<name>A0A853FYK4_9BURK</name>
<dbReference type="PROSITE" id="PS50931">
    <property type="entry name" value="HTH_LYSR"/>
    <property type="match status" value="1"/>
</dbReference>
<dbReference type="CDD" id="cd05466">
    <property type="entry name" value="PBP2_LTTR_substrate"/>
    <property type="match status" value="1"/>
</dbReference>
<dbReference type="InterPro" id="IPR036388">
    <property type="entry name" value="WH-like_DNA-bd_sf"/>
</dbReference>
<accession>A0A853FYK4</accession>
<keyword evidence="5" id="KW-1133">Transmembrane helix</keyword>
<dbReference type="PRINTS" id="PR00039">
    <property type="entry name" value="HTHLYSR"/>
</dbReference>
<dbReference type="InterPro" id="IPR036390">
    <property type="entry name" value="WH_DNA-bd_sf"/>
</dbReference>
<dbReference type="InterPro" id="IPR005119">
    <property type="entry name" value="LysR_subst-bd"/>
</dbReference>
<dbReference type="AlphaFoldDB" id="A0A853FYK4"/>
<evidence type="ECO:0000259" key="6">
    <source>
        <dbReference type="PROSITE" id="PS50931"/>
    </source>
</evidence>
<keyword evidence="4" id="KW-0804">Transcription</keyword>
<evidence type="ECO:0000256" key="5">
    <source>
        <dbReference type="SAM" id="Phobius"/>
    </source>
</evidence>
<keyword evidence="8" id="KW-1185">Reference proteome</keyword>
<evidence type="ECO:0000256" key="4">
    <source>
        <dbReference type="ARBA" id="ARBA00023163"/>
    </source>
</evidence>
<dbReference type="SUPFAM" id="SSF53850">
    <property type="entry name" value="Periplasmic binding protein-like II"/>
    <property type="match status" value="1"/>
</dbReference>
<keyword evidence="3" id="KW-0238">DNA-binding</keyword>
<proteinExistence type="inferred from homology"/>
<dbReference type="Gene3D" id="3.40.190.10">
    <property type="entry name" value="Periplasmic binding protein-like II"/>
    <property type="match status" value="2"/>
</dbReference>
<reference evidence="7 8" key="1">
    <citation type="submission" date="2020-07" db="EMBL/GenBank/DDBJ databases">
        <title>Taxonomic revisions and descriptions of new bacterial species based on genomic comparisons in the high-G+C-content subgroup of the family Alcaligenaceae.</title>
        <authorList>
            <person name="Szabo A."/>
            <person name="Felfoldi T."/>
        </authorList>
    </citation>
    <scope>NUCLEOTIDE SEQUENCE [LARGE SCALE GENOMIC DNA]</scope>
    <source>
        <strain evidence="7 8">LMG 24012</strain>
    </source>
</reference>
<dbReference type="Gene3D" id="1.10.10.10">
    <property type="entry name" value="Winged helix-like DNA-binding domain superfamily/Winged helix DNA-binding domain"/>
    <property type="match status" value="1"/>
</dbReference>
<comment type="similarity">
    <text evidence="1">Belongs to the LysR transcriptional regulatory family.</text>
</comment>
<dbReference type="EMBL" id="JACCEM010000003">
    <property type="protein sequence ID" value="NYT48752.1"/>
    <property type="molecule type" value="Genomic_DNA"/>
</dbReference>
<feature type="transmembrane region" description="Helical" evidence="5">
    <location>
        <begin position="222"/>
        <end position="243"/>
    </location>
</feature>
<evidence type="ECO:0000313" key="8">
    <source>
        <dbReference type="Proteomes" id="UP000559809"/>
    </source>
</evidence>